<organism evidence="4 5">
    <name type="scientific">Ruminiclostridium cellulolyticum (strain ATCC 35319 / DSM 5812 / JCM 6584 / H10)</name>
    <name type="common">Clostridium cellulolyticum</name>
    <dbReference type="NCBI Taxonomy" id="394503"/>
    <lineage>
        <taxon>Bacteria</taxon>
        <taxon>Bacillati</taxon>
        <taxon>Bacillota</taxon>
        <taxon>Clostridia</taxon>
        <taxon>Eubacteriales</taxon>
        <taxon>Oscillospiraceae</taxon>
        <taxon>Ruminiclostridium</taxon>
    </lineage>
</organism>
<feature type="domain" description="DUF1980" evidence="2">
    <location>
        <begin position="11"/>
        <end position="97"/>
    </location>
</feature>
<dbReference type="AlphaFoldDB" id="B8I8W6"/>
<keyword evidence="5" id="KW-1185">Reference proteome</keyword>
<keyword evidence="1" id="KW-1133">Transmembrane helix</keyword>
<dbReference type="InterPro" id="IPR052955">
    <property type="entry name" value="UPF0703_membrane_permease"/>
</dbReference>
<dbReference type="InterPro" id="IPR048493">
    <property type="entry name" value="DUF1980_N"/>
</dbReference>
<evidence type="ECO:0000313" key="4">
    <source>
        <dbReference type="EMBL" id="ACL77298.1"/>
    </source>
</evidence>
<feature type="transmembrane region" description="Helical" evidence="1">
    <location>
        <begin position="43"/>
        <end position="62"/>
    </location>
</feature>
<dbReference type="RefSeq" id="WP_015926357.1">
    <property type="nucleotide sequence ID" value="NC_011898.1"/>
</dbReference>
<accession>B8I8W6</accession>
<dbReference type="KEGG" id="cce:Ccel_3004"/>
<keyword evidence="1" id="KW-0812">Transmembrane</keyword>
<proteinExistence type="predicted"/>
<dbReference type="HOGENOM" id="CLU_070027_0_1_9"/>
<dbReference type="OrthoDB" id="9770408at2"/>
<feature type="transmembrane region" description="Helical" evidence="1">
    <location>
        <begin position="69"/>
        <end position="89"/>
    </location>
</feature>
<dbReference type="PANTHER" id="PTHR40047:SF1">
    <property type="entry name" value="UPF0703 PROTEIN YCGQ"/>
    <property type="match status" value="1"/>
</dbReference>
<dbReference type="Proteomes" id="UP000001349">
    <property type="component" value="Chromosome"/>
</dbReference>
<feature type="domain" description="DUF1980" evidence="3">
    <location>
        <begin position="122"/>
        <end position="249"/>
    </location>
</feature>
<dbReference type="PANTHER" id="PTHR40047">
    <property type="entry name" value="UPF0703 PROTEIN YCGQ"/>
    <property type="match status" value="1"/>
</dbReference>
<dbReference type="EMBL" id="CP001348">
    <property type="protein sequence ID" value="ACL77298.1"/>
    <property type="molecule type" value="Genomic_DNA"/>
</dbReference>
<evidence type="ECO:0000259" key="3">
    <source>
        <dbReference type="Pfam" id="PF21537"/>
    </source>
</evidence>
<dbReference type="Pfam" id="PF21537">
    <property type="entry name" value="DUF1980_C"/>
    <property type="match status" value="1"/>
</dbReference>
<dbReference type="NCBIfam" id="TIGR03943">
    <property type="entry name" value="TIGR03943 family putative permease subunit"/>
    <property type="match status" value="1"/>
</dbReference>
<evidence type="ECO:0000256" key="1">
    <source>
        <dbReference type="SAM" id="Phobius"/>
    </source>
</evidence>
<reference evidence="4 5" key="1">
    <citation type="submission" date="2009-01" db="EMBL/GenBank/DDBJ databases">
        <title>Complete sequence of Clostridium cellulolyticum H10.</title>
        <authorList>
            <consortium name="US DOE Joint Genome Institute"/>
            <person name="Lucas S."/>
            <person name="Copeland A."/>
            <person name="Lapidus A."/>
            <person name="Glavina del Rio T."/>
            <person name="Dalin E."/>
            <person name="Tice H."/>
            <person name="Bruce D."/>
            <person name="Goodwin L."/>
            <person name="Pitluck S."/>
            <person name="Chertkov O."/>
            <person name="Saunders E."/>
            <person name="Brettin T."/>
            <person name="Detter J.C."/>
            <person name="Han C."/>
            <person name="Larimer F."/>
            <person name="Land M."/>
            <person name="Hauser L."/>
            <person name="Kyrpides N."/>
            <person name="Ivanova N."/>
            <person name="Zhou J."/>
            <person name="Richardson P."/>
        </authorList>
    </citation>
    <scope>NUCLEOTIDE SEQUENCE [LARGE SCALE GENOMIC DNA]</scope>
    <source>
        <strain evidence="5">ATCC 35319 / DSM 5812 / JCM 6584 / H10</strain>
    </source>
</reference>
<evidence type="ECO:0000259" key="2">
    <source>
        <dbReference type="Pfam" id="PF09323"/>
    </source>
</evidence>
<dbReference type="STRING" id="394503.Ccel_3004"/>
<dbReference type="InterPro" id="IPR048447">
    <property type="entry name" value="DUF1980_C"/>
</dbReference>
<protein>
    <recommendedName>
        <fullName evidence="6">TIGR03943 family protein</fullName>
    </recommendedName>
</protein>
<name>B8I8W6_RUMCH</name>
<sequence length="250" mass="28172" precursor="true">MKRLNREVLAQLTVLLLMAALLLHAVAGGKIKYYVNIHMIKYIWFSAAGVIIIALSLLPGLFKPKRRNSILPCVILTIPILAGIIIPPAPVETAHISTGNGYTGVSSATGQIQQKRGKNSSETQVKGDAHIINISDDEYLKWYTEASKNPDKYNSRTVKIKGVVFRMERFSCNEFVPARMSMVCCAADLVPYGFMCRYEDAEKWRNGEWVYVTAKIKVEYEPHMKKKMPILYAISVTPAQKPENELVYPY</sequence>
<keyword evidence="1" id="KW-0472">Membrane</keyword>
<dbReference type="Pfam" id="PF09323">
    <property type="entry name" value="DUF1980"/>
    <property type="match status" value="1"/>
</dbReference>
<dbReference type="InterPro" id="IPR015402">
    <property type="entry name" value="DUF1980"/>
</dbReference>
<evidence type="ECO:0008006" key="6">
    <source>
        <dbReference type="Google" id="ProtNLM"/>
    </source>
</evidence>
<gene>
    <name evidence="4" type="ordered locus">Ccel_3004</name>
</gene>
<dbReference type="eggNOG" id="COG3689">
    <property type="taxonomic scope" value="Bacteria"/>
</dbReference>
<evidence type="ECO:0000313" key="5">
    <source>
        <dbReference type="Proteomes" id="UP000001349"/>
    </source>
</evidence>